<keyword evidence="1" id="KW-1133">Transmembrane helix</keyword>
<keyword evidence="1" id="KW-0472">Membrane</keyword>
<dbReference type="EnsemblPlants" id="OGLUM04G27430.1">
    <property type="protein sequence ID" value="OGLUM04G27430.1"/>
    <property type="gene ID" value="OGLUM04G27430"/>
</dbReference>
<name>A0A0D9ZRN1_9ORYZ</name>
<evidence type="ECO:0000313" key="3">
    <source>
        <dbReference type="Proteomes" id="UP000026961"/>
    </source>
</evidence>
<organism evidence="2">
    <name type="scientific">Oryza glumipatula</name>
    <dbReference type="NCBI Taxonomy" id="40148"/>
    <lineage>
        <taxon>Eukaryota</taxon>
        <taxon>Viridiplantae</taxon>
        <taxon>Streptophyta</taxon>
        <taxon>Embryophyta</taxon>
        <taxon>Tracheophyta</taxon>
        <taxon>Spermatophyta</taxon>
        <taxon>Magnoliopsida</taxon>
        <taxon>Liliopsida</taxon>
        <taxon>Poales</taxon>
        <taxon>Poaceae</taxon>
        <taxon>BOP clade</taxon>
        <taxon>Oryzoideae</taxon>
        <taxon>Oryzeae</taxon>
        <taxon>Oryzinae</taxon>
        <taxon>Oryza</taxon>
    </lineage>
</organism>
<protein>
    <submittedName>
        <fullName evidence="2">Uncharacterized protein</fullName>
    </submittedName>
</protein>
<dbReference type="Gramene" id="OGLUM04G27430.1">
    <property type="protein sequence ID" value="OGLUM04G27430.1"/>
    <property type="gene ID" value="OGLUM04G27430"/>
</dbReference>
<proteinExistence type="predicted"/>
<dbReference type="eggNOG" id="ENOG502R73P">
    <property type="taxonomic scope" value="Eukaryota"/>
</dbReference>
<accession>A0A0D9ZRN1</accession>
<feature type="transmembrane region" description="Helical" evidence="1">
    <location>
        <begin position="38"/>
        <end position="56"/>
    </location>
</feature>
<reference evidence="2" key="2">
    <citation type="submission" date="2018-05" db="EMBL/GenBank/DDBJ databases">
        <title>OgluRS3 (Oryza glumaepatula Reference Sequence Version 3).</title>
        <authorList>
            <person name="Zhang J."/>
            <person name="Kudrna D."/>
            <person name="Lee S."/>
            <person name="Talag J."/>
            <person name="Welchert J."/>
            <person name="Wing R.A."/>
        </authorList>
    </citation>
    <scope>NUCLEOTIDE SEQUENCE [LARGE SCALE GENOMIC DNA]</scope>
</reference>
<dbReference type="HOGENOM" id="CLU_2531914_0_0_1"/>
<sequence>MGFHLVAIVAARGFLHLFHLSAPLLWPLNLWLPLPRHLPAACAALYGGVVFHAALLRRANARRGDGGGGEADELLRQALLSISY</sequence>
<keyword evidence="1" id="KW-0812">Transmembrane</keyword>
<feature type="transmembrane region" description="Helical" evidence="1">
    <location>
        <begin position="5"/>
        <end position="26"/>
    </location>
</feature>
<reference evidence="2" key="1">
    <citation type="submission" date="2015-04" db="UniProtKB">
        <authorList>
            <consortium name="EnsemblPlants"/>
        </authorList>
    </citation>
    <scope>IDENTIFICATION</scope>
</reference>
<dbReference type="AlphaFoldDB" id="A0A0D9ZRN1"/>
<evidence type="ECO:0000313" key="2">
    <source>
        <dbReference type="EnsemblPlants" id="OGLUM04G27430.1"/>
    </source>
</evidence>
<keyword evidence="3" id="KW-1185">Reference proteome</keyword>
<dbReference type="Proteomes" id="UP000026961">
    <property type="component" value="Chromosome 4"/>
</dbReference>
<evidence type="ECO:0000256" key="1">
    <source>
        <dbReference type="SAM" id="Phobius"/>
    </source>
</evidence>